<gene>
    <name evidence="11" type="ORF">GCM10011487_32440</name>
</gene>
<evidence type="ECO:0000256" key="6">
    <source>
        <dbReference type="ARBA" id="ARBA00022833"/>
    </source>
</evidence>
<keyword evidence="5" id="KW-0479">Metal-binding</keyword>
<evidence type="ECO:0000256" key="4">
    <source>
        <dbReference type="ARBA" id="ARBA00011738"/>
    </source>
</evidence>
<evidence type="ECO:0000313" key="11">
    <source>
        <dbReference type="EMBL" id="GFE81244.1"/>
    </source>
</evidence>
<dbReference type="EMBL" id="BLJN01000003">
    <property type="protein sequence ID" value="GFE81244.1"/>
    <property type="molecule type" value="Genomic_DNA"/>
</dbReference>
<dbReference type="GO" id="GO:0016857">
    <property type="term" value="F:racemase and epimerase activity, acting on carbohydrates and derivatives"/>
    <property type="evidence" value="ECO:0007669"/>
    <property type="project" value="InterPro"/>
</dbReference>
<evidence type="ECO:0000313" key="12">
    <source>
        <dbReference type="Proteomes" id="UP000445000"/>
    </source>
</evidence>
<dbReference type="InterPro" id="IPR000056">
    <property type="entry name" value="Ribul_P_3_epim-like"/>
</dbReference>
<reference evidence="12" key="1">
    <citation type="submission" date="2020-01" db="EMBL/GenBank/DDBJ databases">
        <title>'Steroidobacter agaridevorans' sp. nov., agar-degrading bacteria isolated from rhizosphere soils.</title>
        <authorList>
            <person name="Ikenaga M."/>
            <person name="Kataoka M."/>
            <person name="Murouchi A."/>
            <person name="Katsuragi S."/>
            <person name="Sakai M."/>
        </authorList>
    </citation>
    <scope>NUCLEOTIDE SEQUENCE [LARGE SCALE GENOMIC DNA]</scope>
    <source>
        <strain evidence="12">YU21-B</strain>
    </source>
</reference>
<dbReference type="RefSeq" id="WP_161812920.1">
    <property type="nucleotide sequence ID" value="NZ_BLJN01000003.1"/>
</dbReference>
<dbReference type="Proteomes" id="UP000445000">
    <property type="component" value="Unassembled WGS sequence"/>
</dbReference>
<dbReference type="PANTHER" id="PTHR11749">
    <property type="entry name" value="RIBULOSE-5-PHOSPHATE-3-EPIMERASE"/>
    <property type="match status" value="1"/>
</dbReference>
<evidence type="ECO:0000256" key="9">
    <source>
        <dbReference type="ARBA" id="ARBA00023235"/>
    </source>
</evidence>
<dbReference type="GO" id="GO:0046872">
    <property type="term" value="F:metal ion binding"/>
    <property type="evidence" value="ECO:0007669"/>
    <property type="project" value="UniProtKB-KW"/>
</dbReference>
<dbReference type="GO" id="GO:0046496">
    <property type="term" value="P:nicotinamide nucleotide metabolic process"/>
    <property type="evidence" value="ECO:0007669"/>
    <property type="project" value="UniProtKB-ARBA"/>
</dbReference>
<dbReference type="InterPro" id="IPR011060">
    <property type="entry name" value="RibuloseP-bd_barrel"/>
</dbReference>
<sequence length="233" mass="24852">MARSPLVDRLRASAPQISVGVLTADWLTLGSQLEILESAGVELLHFDVMDGMFCPMLTMGAPVVAGLKTRLLKDVHLMIEDPLSKLDAFVAAGADIITVHAESTRHIHRVLQALGKMTNANDSNRGIVRGIALNPGTPLEVLEPLAGEFELVLMLAVNPGWGGQKFIASTCDRVKRLREIVRDTALICVDGGVTRDNIGSIARLGADIIVTGSAVFDGKAPLENARVMTGALR</sequence>
<evidence type="ECO:0000256" key="10">
    <source>
        <dbReference type="ARBA" id="ARBA00023277"/>
    </source>
</evidence>
<keyword evidence="8" id="KW-0464">Manganese</keyword>
<protein>
    <submittedName>
        <fullName evidence="11">Ribulose-phosphate 3-epimerase</fullName>
    </submittedName>
</protein>
<keyword evidence="12" id="KW-1185">Reference proteome</keyword>
<accession>A0A829YD03</accession>
<dbReference type="GO" id="GO:0005975">
    <property type="term" value="P:carbohydrate metabolic process"/>
    <property type="evidence" value="ECO:0007669"/>
    <property type="project" value="InterPro"/>
</dbReference>
<dbReference type="Pfam" id="PF00834">
    <property type="entry name" value="Ribul_P_3_epim"/>
    <property type="match status" value="1"/>
</dbReference>
<evidence type="ECO:0000256" key="7">
    <source>
        <dbReference type="ARBA" id="ARBA00023004"/>
    </source>
</evidence>
<evidence type="ECO:0000256" key="2">
    <source>
        <dbReference type="ARBA" id="ARBA00001947"/>
    </source>
</evidence>
<dbReference type="InterPro" id="IPR013785">
    <property type="entry name" value="Aldolase_TIM"/>
</dbReference>
<dbReference type="CDD" id="cd00429">
    <property type="entry name" value="RPE"/>
    <property type="match status" value="1"/>
</dbReference>
<dbReference type="Gene3D" id="3.20.20.70">
    <property type="entry name" value="Aldolase class I"/>
    <property type="match status" value="1"/>
</dbReference>
<dbReference type="GO" id="GO:0006163">
    <property type="term" value="P:purine nucleotide metabolic process"/>
    <property type="evidence" value="ECO:0007669"/>
    <property type="project" value="UniProtKB-ARBA"/>
</dbReference>
<comment type="caution">
    <text evidence="11">The sequence shown here is derived from an EMBL/GenBank/DDBJ whole genome shotgun (WGS) entry which is preliminary data.</text>
</comment>
<dbReference type="GO" id="GO:0006091">
    <property type="term" value="P:generation of precursor metabolites and energy"/>
    <property type="evidence" value="ECO:0007669"/>
    <property type="project" value="UniProtKB-ARBA"/>
</dbReference>
<keyword evidence="7" id="KW-0408">Iron</keyword>
<name>A0A829YD03_9GAMM</name>
<evidence type="ECO:0000256" key="1">
    <source>
        <dbReference type="ARBA" id="ARBA00001936"/>
    </source>
</evidence>
<comment type="cofactor">
    <cofactor evidence="2">
        <name>Zn(2+)</name>
        <dbReference type="ChEBI" id="CHEBI:29105"/>
    </cofactor>
</comment>
<keyword evidence="10" id="KW-0119">Carbohydrate metabolism</keyword>
<evidence type="ECO:0000256" key="3">
    <source>
        <dbReference type="ARBA" id="ARBA00001954"/>
    </source>
</evidence>
<dbReference type="NCBIfam" id="NF004076">
    <property type="entry name" value="PRK05581.1-4"/>
    <property type="match status" value="1"/>
</dbReference>
<dbReference type="FunFam" id="3.20.20.70:FF:000191">
    <property type="entry name" value="ribulose-phosphate 3-epimerase isoform X2"/>
    <property type="match status" value="1"/>
</dbReference>
<comment type="cofactor">
    <cofactor evidence="1">
        <name>Mn(2+)</name>
        <dbReference type="ChEBI" id="CHEBI:29035"/>
    </cofactor>
</comment>
<organism evidence="11 12">
    <name type="scientific">Steroidobacter agaridevorans</name>
    <dbReference type="NCBI Taxonomy" id="2695856"/>
    <lineage>
        <taxon>Bacteria</taxon>
        <taxon>Pseudomonadati</taxon>
        <taxon>Pseudomonadota</taxon>
        <taxon>Gammaproteobacteria</taxon>
        <taxon>Steroidobacterales</taxon>
        <taxon>Steroidobacteraceae</taxon>
        <taxon>Steroidobacter</taxon>
    </lineage>
</organism>
<keyword evidence="9" id="KW-0413">Isomerase</keyword>
<comment type="subunit">
    <text evidence="4">Homodimer.</text>
</comment>
<dbReference type="SUPFAM" id="SSF51366">
    <property type="entry name" value="Ribulose-phoshate binding barrel"/>
    <property type="match status" value="1"/>
</dbReference>
<comment type="cofactor">
    <cofactor evidence="3">
        <name>Fe(2+)</name>
        <dbReference type="ChEBI" id="CHEBI:29033"/>
    </cofactor>
</comment>
<dbReference type="AlphaFoldDB" id="A0A829YD03"/>
<keyword evidence="6" id="KW-0862">Zinc</keyword>
<evidence type="ECO:0000256" key="5">
    <source>
        <dbReference type="ARBA" id="ARBA00022723"/>
    </source>
</evidence>
<evidence type="ECO:0000256" key="8">
    <source>
        <dbReference type="ARBA" id="ARBA00023211"/>
    </source>
</evidence>
<proteinExistence type="predicted"/>
<dbReference type="GO" id="GO:1901135">
    <property type="term" value="P:carbohydrate derivative metabolic process"/>
    <property type="evidence" value="ECO:0007669"/>
    <property type="project" value="UniProtKB-ARBA"/>
</dbReference>